<organism evidence="2 3">
    <name type="scientific">Chitinophaga agri</name>
    <dbReference type="NCBI Taxonomy" id="2703787"/>
    <lineage>
        <taxon>Bacteria</taxon>
        <taxon>Pseudomonadati</taxon>
        <taxon>Bacteroidota</taxon>
        <taxon>Chitinophagia</taxon>
        <taxon>Chitinophagales</taxon>
        <taxon>Chitinophagaceae</taxon>
        <taxon>Chitinophaga</taxon>
    </lineage>
</organism>
<dbReference type="KEGG" id="chih:GWR21_27250"/>
<dbReference type="RefSeq" id="WP_162334873.1">
    <property type="nucleotide sequence ID" value="NZ_CP048113.1"/>
</dbReference>
<evidence type="ECO:0000313" key="3">
    <source>
        <dbReference type="Proteomes" id="UP000476411"/>
    </source>
</evidence>
<evidence type="ECO:0000313" key="2">
    <source>
        <dbReference type="EMBL" id="QHS63150.1"/>
    </source>
</evidence>
<accession>A0A6B9ZL43</accession>
<feature type="region of interest" description="Disordered" evidence="1">
    <location>
        <begin position="159"/>
        <end position="180"/>
    </location>
</feature>
<protein>
    <submittedName>
        <fullName evidence="2">Uncharacterized protein</fullName>
    </submittedName>
</protein>
<gene>
    <name evidence="2" type="ORF">GWR21_27250</name>
</gene>
<feature type="compositionally biased region" description="Basic and acidic residues" evidence="1">
    <location>
        <begin position="170"/>
        <end position="180"/>
    </location>
</feature>
<name>A0A6B9ZL43_9BACT</name>
<feature type="compositionally biased region" description="Polar residues" evidence="1">
    <location>
        <begin position="159"/>
        <end position="169"/>
    </location>
</feature>
<proteinExistence type="predicted"/>
<reference evidence="2 3" key="1">
    <citation type="submission" date="2020-01" db="EMBL/GenBank/DDBJ databases">
        <title>Complete genome sequence of Chitinophaga sp. H33E-04 isolated from quinoa roots.</title>
        <authorList>
            <person name="Weon H.-Y."/>
            <person name="Lee S.A."/>
        </authorList>
    </citation>
    <scope>NUCLEOTIDE SEQUENCE [LARGE SCALE GENOMIC DNA]</scope>
    <source>
        <strain evidence="2 3">H33E-04</strain>
    </source>
</reference>
<evidence type="ECO:0000256" key="1">
    <source>
        <dbReference type="SAM" id="MobiDB-lite"/>
    </source>
</evidence>
<dbReference type="EMBL" id="CP048113">
    <property type="protein sequence ID" value="QHS63150.1"/>
    <property type="molecule type" value="Genomic_DNA"/>
</dbReference>
<dbReference type="Proteomes" id="UP000476411">
    <property type="component" value="Chromosome"/>
</dbReference>
<dbReference type="AlphaFoldDB" id="A0A6B9ZL43"/>
<sequence length="180" mass="19912">MKQLHDCGLIIYKPPAAPFASSVIRILPLGKKAPPVAGITAPPMTTENAHDTACVTAHHTGADMHPSYNNKQLNLYKNGRQTTRTQLVSIKENKEIMVPAPEEVRAYFLAAGQEVQEADNFYLHYEAIGWTLSGQPIVNWKAAAGKWIAYIPSLQKNNHAHNTTNNGLSTDKDKCYDEPF</sequence>
<keyword evidence="3" id="KW-1185">Reference proteome</keyword>